<sequence>MLPIDIQRRQEAIPALRRPGGHVRIREGNVAMWITGLRAKLPLMDPISLALHHDEAPSE</sequence>
<dbReference type="Proteomes" id="UP001201985">
    <property type="component" value="Unassembled WGS sequence"/>
</dbReference>
<evidence type="ECO:0000313" key="2">
    <source>
        <dbReference type="Proteomes" id="UP001201985"/>
    </source>
</evidence>
<gene>
    <name evidence="1" type="ORF">MON41_14485</name>
</gene>
<protein>
    <submittedName>
        <fullName evidence="1">Uncharacterized protein</fullName>
    </submittedName>
</protein>
<comment type="caution">
    <text evidence="1">The sequence shown here is derived from an EMBL/GenBank/DDBJ whole genome shotgun (WGS) entry which is preliminary data.</text>
</comment>
<reference evidence="1 2" key="1">
    <citation type="submission" date="2022-03" db="EMBL/GenBank/DDBJ databases">
        <title>Complete genome analysis of Roseomonas KG 17.1 : a prolific producer of plant growth promoters.</title>
        <authorList>
            <person name="Saadouli I."/>
            <person name="Najjari A."/>
            <person name="Mosbah A."/>
            <person name="Ouzari H.I."/>
        </authorList>
    </citation>
    <scope>NUCLEOTIDE SEQUENCE [LARGE SCALE GENOMIC DNA]</scope>
    <source>
        <strain evidence="1 2">KG17-1</strain>
    </source>
</reference>
<organism evidence="1 2">
    <name type="scientific">Teichococcus vastitatis</name>
    <dbReference type="NCBI Taxonomy" id="2307076"/>
    <lineage>
        <taxon>Bacteria</taxon>
        <taxon>Pseudomonadati</taxon>
        <taxon>Pseudomonadota</taxon>
        <taxon>Alphaproteobacteria</taxon>
        <taxon>Acetobacterales</taxon>
        <taxon>Roseomonadaceae</taxon>
        <taxon>Roseomonas</taxon>
    </lineage>
</organism>
<accession>A0ABS9W6L9</accession>
<name>A0ABS9W6L9_9PROT</name>
<keyword evidence="2" id="KW-1185">Reference proteome</keyword>
<dbReference type="EMBL" id="JALBUU010000021">
    <property type="protein sequence ID" value="MCI0754932.1"/>
    <property type="molecule type" value="Genomic_DNA"/>
</dbReference>
<proteinExistence type="predicted"/>
<dbReference type="RefSeq" id="WP_241793202.1">
    <property type="nucleotide sequence ID" value="NZ_JALBUU010000021.1"/>
</dbReference>
<evidence type="ECO:0000313" key="1">
    <source>
        <dbReference type="EMBL" id="MCI0754932.1"/>
    </source>
</evidence>